<dbReference type="EMBL" id="LN853561">
    <property type="protein sequence ID" value="CRY96176.1"/>
    <property type="molecule type" value="Genomic_DNA"/>
</dbReference>
<dbReference type="AlphaFoldDB" id="A0A0H5Q2C6"/>
<protein>
    <submittedName>
        <fullName evidence="1">Uncharacterized protein</fullName>
    </submittedName>
</protein>
<reference evidence="1" key="1">
    <citation type="submission" date="2015-06" db="EMBL/GenBank/DDBJ databases">
        <authorList>
            <person name="Joergensen T."/>
        </authorList>
    </citation>
    <scope>NUCLEOTIDE SEQUENCE</scope>
    <source>
        <strain evidence="1">RGFK0964</strain>
    </source>
</reference>
<reference evidence="1" key="2">
    <citation type="submission" date="2015-07" db="EMBL/GenBank/DDBJ databases">
        <title>Plasmids, circular viruses and viroids from rat gut.</title>
        <authorList>
            <person name="Jorgensen T.J."/>
            <person name="Hansen M.A."/>
            <person name="Xu Z."/>
            <person name="Tabak M.A."/>
            <person name="Sorensen S.J."/>
            <person name="Hansen L.H."/>
        </authorList>
    </citation>
    <scope>NUCLEOTIDE SEQUENCE</scope>
    <source>
        <strain evidence="1">RGFK0964</strain>
    </source>
</reference>
<accession>A0A0H5Q2C6</accession>
<evidence type="ECO:0000313" key="1">
    <source>
        <dbReference type="EMBL" id="CRY96176.1"/>
    </source>
</evidence>
<organism evidence="1">
    <name type="scientific">uncultured prokaryote</name>
    <dbReference type="NCBI Taxonomy" id="198431"/>
    <lineage>
        <taxon>unclassified sequences</taxon>
        <taxon>environmental samples</taxon>
    </lineage>
</organism>
<sequence length="193" mass="20633">MPVIMLSSVFTGLAGGTYYNRMYFRSPDTSNTIAVAAYRDFWDSLMDKVTSELTWTLNQESVTINEATGQITAVDPVPAKTRPGGADDDPLPLQCQALIRLGTDGLRDGKRVRGKIYVPGLTESSSTNGAVTIGAAATSAIAALEDGNPVVYARSRMIQIGGSLPIVLPGQAYDVQNITLQTNKFASLSSRRD</sequence>
<proteinExistence type="predicted"/>
<name>A0A0H5Q2C6_9ZZZZ</name>